<organism evidence="2 3">
    <name type="scientific">Solanum commersonii</name>
    <name type="common">Commerson's wild potato</name>
    <name type="synonym">Commerson's nightshade</name>
    <dbReference type="NCBI Taxonomy" id="4109"/>
    <lineage>
        <taxon>Eukaryota</taxon>
        <taxon>Viridiplantae</taxon>
        <taxon>Streptophyta</taxon>
        <taxon>Embryophyta</taxon>
        <taxon>Tracheophyta</taxon>
        <taxon>Spermatophyta</taxon>
        <taxon>Magnoliopsida</taxon>
        <taxon>eudicotyledons</taxon>
        <taxon>Gunneridae</taxon>
        <taxon>Pentapetalae</taxon>
        <taxon>asterids</taxon>
        <taxon>lamiids</taxon>
        <taxon>Solanales</taxon>
        <taxon>Solanaceae</taxon>
        <taxon>Solanoideae</taxon>
        <taxon>Solaneae</taxon>
        <taxon>Solanum</taxon>
    </lineage>
</organism>
<gene>
    <name evidence="2" type="ORF">H5410_036647</name>
</gene>
<reference evidence="2 3" key="1">
    <citation type="submission" date="2020-09" db="EMBL/GenBank/DDBJ databases">
        <title>De no assembly of potato wild relative species, Solanum commersonii.</title>
        <authorList>
            <person name="Cho K."/>
        </authorList>
    </citation>
    <scope>NUCLEOTIDE SEQUENCE [LARGE SCALE GENOMIC DNA]</scope>
    <source>
        <strain evidence="2">LZ3.2</strain>
        <tissue evidence="2">Leaf</tissue>
    </source>
</reference>
<dbReference type="PANTHER" id="PTHR36813">
    <property type="entry name" value="TRANSMEMBRANE PROTEIN"/>
    <property type="match status" value="1"/>
</dbReference>
<evidence type="ECO:0000256" key="1">
    <source>
        <dbReference type="SAM" id="Phobius"/>
    </source>
</evidence>
<keyword evidence="1" id="KW-0812">Transmembrane</keyword>
<dbReference type="AlphaFoldDB" id="A0A9J5Y684"/>
<dbReference type="EMBL" id="JACXVP010000007">
    <property type="protein sequence ID" value="KAG5595415.1"/>
    <property type="molecule type" value="Genomic_DNA"/>
</dbReference>
<dbReference type="OrthoDB" id="1937542at2759"/>
<feature type="transmembrane region" description="Helical" evidence="1">
    <location>
        <begin position="20"/>
        <end position="37"/>
    </location>
</feature>
<comment type="caution">
    <text evidence="2">The sequence shown here is derived from an EMBL/GenBank/DDBJ whole genome shotgun (WGS) entry which is preliminary data.</text>
</comment>
<protein>
    <submittedName>
        <fullName evidence="2">Uncharacterized protein</fullName>
    </submittedName>
</protein>
<keyword evidence="1" id="KW-1133">Transmembrane helix</keyword>
<name>A0A9J5Y684_SOLCO</name>
<dbReference type="Proteomes" id="UP000824120">
    <property type="component" value="Chromosome 7"/>
</dbReference>
<proteinExistence type="predicted"/>
<sequence length="154" mass="17842">MCDQDAEINSHLFLHCKTAANLWNVFLCILGVSWVAPKTTKSMMDCWKEIGRRESEEDWWELIPASIWWTLWKERNARGFEDKSNNIQKIRMNCLSLLHFWCKRDMVGDIELFDDFIGKLQEQYEKSAAGRAARAQMAAAAKQATNTNQGEPVL</sequence>
<keyword evidence="3" id="KW-1185">Reference proteome</keyword>
<dbReference type="PANTHER" id="PTHR36813:SF1">
    <property type="entry name" value="TRANSMEMBRANE PROTEIN"/>
    <property type="match status" value="1"/>
</dbReference>
<evidence type="ECO:0000313" key="2">
    <source>
        <dbReference type="EMBL" id="KAG5595415.1"/>
    </source>
</evidence>
<accession>A0A9J5Y684</accession>
<feature type="non-terminal residue" evidence="2">
    <location>
        <position position="154"/>
    </location>
</feature>
<evidence type="ECO:0000313" key="3">
    <source>
        <dbReference type="Proteomes" id="UP000824120"/>
    </source>
</evidence>
<keyword evidence="1" id="KW-0472">Membrane</keyword>